<evidence type="ECO:0000259" key="1">
    <source>
        <dbReference type="Pfam" id="PF05368"/>
    </source>
</evidence>
<dbReference type="STRING" id="29529.SAMN04488122_2765"/>
<feature type="domain" description="NmrA-like" evidence="1">
    <location>
        <begin position="4"/>
        <end position="258"/>
    </location>
</feature>
<dbReference type="SUPFAM" id="SSF51735">
    <property type="entry name" value="NAD(P)-binding Rossmann-fold domains"/>
    <property type="match status" value="1"/>
</dbReference>
<dbReference type="AlphaFoldDB" id="A0A1I0RFC2"/>
<dbReference type="PANTHER" id="PTHR43162">
    <property type="match status" value="1"/>
</dbReference>
<dbReference type="OrthoDB" id="9780595at2"/>
<protein>
    <submittedName>
        <fullName evidence="2">Uncharacterized conserved protein YbjT, contains NAD(P)-binding and DUF2867 domains</fullName>
    </submittedName>
</protein>
<proteinExistence type="predicted"/>
<keyword evidence="3" id="KW-1185">Reference proteome</keyword>
<name>A0A1I0RFC2_9BACT</name>
<dbReference type="InterPro" id="IPR008030">
    <property type="entry name" value="NmrA-like"/>
</dbReference>
<gene>
    <name evidence="2" type="ORF">SAMN04488122_2765</name>
</gene>
<dbReference type="Pfam" id="PF05368">
    <property type="entry name" value="NmrA"/>
    <property type="match status" value="1"/>
</dbReference>
<dbReference type="InterPro" id="IPR051604">
    <property type="entry name" value="Ergot_Alk_Oxidoreductase"/>
</dbReference>
<dbReference type="EMBL" id="FOJG01000001">
    <property type="protein sequence ID" value="SEW39605.1"/>
    <property type="molecule type" value="Genomic_DNA"/>
</dbReference>
<dbReference type="Gene3D" id="3.90.25.10">
    <property type="entry name" value="UDP-galactose 4-epimerase, domain 1"/>
    <property type="match status" value="1"/>
</dbReference>
<accession>A0A1I0RFC2</accession>
<dbReference type="PANTHER" id="PTHR43162:SF1">
    <property type="entry name" value="PRESTALK A DIFFERENTIATION PROTEIN A"/>
    <property type="match status" value="1"/>
</dbReference>
<evidence type="ECO:0000313" key="3">
    <source>
        <dbReference type="Proteomes" id="UP000199310"/>
    </source>
</evidence>
<dbReference type="InterPro" id="IPR036291">
    <property type="entry name" value="NAD(P)-bd_dom_sf"/>
</dbReference>
<evidence type="ECO:0000313" key="2">
    <source>
        <dbReference type="EMBL" id="SEW39605.1"/>
    </source>
</evidence>
<dbReference type="Proteomes" id="UP000199310">
    <property type="component" value="Unassembled WGS sequence"/>
</dbReference>
<dbReference type="RefSeq" id="WP_089895596.1">
    <property type="nucleotide sequence ID" value="NZ_FOJG01000001.1"/>
</dbReference>
<sequence>MENKRYVTVFGATGKIGTALLHYLSQAEVPVIAVTRDSAKAFPLPFITWKTADMGTLSSLPATMENSSAVFLVSGMSINFIAEQGNVITAAKAAGVNHIVKLSSASAGKSSPPHIVESAIGSSHKAVEDLLRASGVDWTILQPTGFMQNWLGEFAQKIKDERRIYEATGDGKRAYIDLRDIAAVAFTVLQEPAKHAGQTYILTGDEALNYWQVATLISNVLQEEVTYVPLTIAAAKERMEQKGMPAWAVQTFLAYAEVQRNGDAAYVSGDVAAVLQQPARTAAGFFEEYAKWFK</sequence>
<organism evidence="2 3">
    <name type="scientific">Chitinophaga arvensicola</name>
    <dbReference type="NCBI Taxonomy" id="29529"/>
    <lineage>
        <taxon>Bacteria</taxon>
        <taxon>Pseudomonadati</taxon>
        <taxon>Bacteroidota</taxon>
        <taxon>Chitinophagia</taxon>
        <taxon>Chitinophagales</taxon>
        <taxon>Chitinophagaceae</taxon>
        <taxon>Chitinophaga</taxon>
    </lineage>
</organism>
<reference evidence="3" key="1">
    <citation type="submission" date="2016-10" db="EMBL/GenBank/DDBJ databases">
        <authorList>
            <person name="Varghese N."/>
            <person name="Submissions S."/>
        </authorList>
    </citation>
    <scope>NUCLEOTIDE SEQUENCE [LARGE SCALE GENOMIC DNA]</scope>
    <source>
        <strain evidence="3">DSM 3695</strain>
    </source>
</reference>
<dbReference type="Gene3D" id="3.40.50.720">
    <property type="entry name" value="NAD(P)-binding Rossmann-like Domain"/>
    <property type="match status" value="1"/>
</dbReference>